<dbReference type="Pfam" id="PF00484">
    <property type="entry name" value="Pro_CA"/>
    <property type="match status" value="1"/>
</dbReference>
<dbReference type="GO" id="GO:0004089">
    <property type="term" value="F:carbonate dehydratase activity"/>
    <property type="evidence" value="ECO:0007669"/>
    <property type="project" value="UniProtKB-UniRule"/>
</dbReference>
<keyword evidence="9" id="KW-1185">Reference proteome</keyword>
<protein>
    <recommendedName>
        <fullName evidence="7">Carbonic anhydrase</fullName>
        <ecNumber evidence="7">4.2.1.1</ecNumber>
    </recommendedName>
    <alternativeName>
        <fullName evidence="7">Carbonate dehydratase</fullName>
    </alternativeName>
</protein>
<feature type="binding site" evidence="6">
    <location>
        <position position="44"/>
    </location>
    <ligand>
        <name>Zn(2+)</name>
        <dbReference type="ChEBI" id="CHEBI:29105"/>
    </ligand>
</feature>
<accession>A0A5C6EMM5</accession>
<dbReference type="InterPro" id="IPR001765">
    <property type="entry name" value="Carbonic_anhydrase"/>
</dbReference>
<evidence type="ECO:0000256" key="4">
    <source>
        <dbReference type="ARBA" id="ARBA00023239"/>
    </source>
</evidence>
<gene>
    <name evidence="8" type="primary">can</name>
    <name evidence="8" type="ORF">Poly51_47950</name>
</gene>
<reference evidence="8 9" key="1">
    <citation type="submission" date="2019-02" db="EMBL/GenBank/DDBJ databases">
        <title>Deep-cultivation of Planctomycetes and their phenomic and genomic characterization uncovers novel biology.</title>
        <authorList>
            <person name="Wiegand S."/>
            <person name="Jogler M."/>
            <person name="Boedeker C."/>
            <person name="Pinto D."/>
            <person name="Vollmers J."/>
            <person name="Rivas-Marin E."/>
            <person name="Kohn T."/>
            <person name="Peeters S.H."/>
            <person name="Heuer A."/>
            <person name="Rast P."/>
            <person name="Oberbeckmann S."/>
            <person name="Bunk B."/>
            <person name="Jeske O."/>
            <person name="Meyerdierks A."/>
            <person name="Storesund J.E."/>
            <person name="Kallscheuer N."/>
            <person name="Luecker S."/>
            <person name="Lage O.M."/>
            <person name="Pohl T."/>
            <person name="Merkel B.J."/>
            <person name="Hornburger P."/>
            <person name="Mueller R.-W."/>
            <person name="Bruemmer F."/>
            <person name="Labrenz M."/>
            <person name="Spormann A.M."/>
            <person name="Op Den Camp H."/>
            <person name="Overmann J."/>
            <person name="Amann R."/>
            <person name="Jetten M.S.M."/>
            <person name="Mascher T."/>
            <person name="Medema M.H."/>
            <person name="Devos D.P."/>
            <person name="Kaster A.-K."/>
            <person name="Ovreas L."/>
            <person name="Rohde M."/>
            <person name="Galperin M.Y."/>
            <person name="Jogler C."/>
        </authorList>
    </citation>
    <scope>NUCLEOTIDE SEQUENCE [LARGE SCALE GENOMIC DNA]</scope>
    <source>
        <strain evidence="8 9">Poly51</strain>
    </source>
</reference>
<dbReference type="GO" id="GO:0008270">
    <property type="term" value="F:zinc ion binding"/>
    <property type="evidence" value="ECO:0007669"/>
    <property type="project" value="UniProtKB-UniRule"/>
</dbReference>
<evidence type="ECO:0000256" key="1">
    <source>
        <dbReference type="ARBA" id="ARBA00006217"/>
    </source>
</evidence>
<dbReference type="CDD" id="cd00883">
    <property type="entry name" value="beta_CA_cladeA"/>
    <property type="match status" value="1"/>
</dbReference>
<proteinExistence type="inferred from homology"/>
<dbReference type="PANTHER" id="PTHR11002:SF76">
    <property type="entry name" value="CARBONIC ANHYDRASE"/>
    <property type="match status" value="1"/>
</dbReference>
<dbReference type="EC" id="4.2.1.1" evidence="7"/>
<keyword evidence="3 6" id="KW-0862">Zinc</keyword>
<keyword evidence="2 6" id="KW-0479">Metal-binding</keyword>
<comment type="caution">
    <text evidence="8">The sequence shown here is derived from an EMBL/GenBank/DDBJ whole genome shotgun (WGS) entry which is preliminary data.</text>
</comment>
<evidence type="ECO:0000256" key="3">
    <source>
        <dbReference type="ARBA" id="ARBA00022833"/>
    </source>
</evidence>
<organism evidence="8 9">
    <name type="scientific">Rubripirellula tenax</name>
    <dbReference type="NCBI Taxonomy" id="2528015"/>
    <lineage>
        <taxon>Bacteria</taxon>
        <taxon>Pseudomonadati</taxon>
        <taxon>Planctomycetota</taxon>
        <taxon>Planctomycetia</taxon>
        <taxon>Pirellulales</taxon>
        <taxon>Pirellulaceae</taxon>
        <taxon>Rubripirellula</taxon>
    </lineage>
</organism>
<dbReference type="PROSITE" id="PS00704">
    <property type="entry name" value="PROK_CO2_ANHYDRASE_1"/>
    <property type="match status" value="1"/>
</dbReference>
<sequence length="216" mass="24576">MLHLKHLLENNKAWSRNIAETDPSFFEILSKNQKPDYLWIGCSDSRVPANQIVGLRPGDLFVHRNVANLVVHTDLNCLSVMQYAVQVLEVEHIIICGHYGCGGVGAALFHKELGLIENWLRHIQDVSMLHQRELDAIESPKDRVNKLCEFNVIEQAMNVCRTTIVRDAWRRGQKLAIHGWIYALDDGLLQDLSITVSAAEEIESVYEQAIANRRRA</sequence>
<comment type="catalytic activity">
    <reaction evidence="5 7">
        <text>hydrogencarbonate + H(+) = CO2 + H2O</text>
        <dbReference type="Rhea" id="RHEA:10748"/>
        <dbReference type="ChEBI" id="CHEBI:15377"/>
        <dbReference type="ChEBI" id="CHEBI:15378"/>
        <dbReference type="ChEBI" id="CHEBI:16526"/>
        <dbReference type="ChEBI" id="CHEBI:17544"/>
        <dbReference type="EC" id="4.2.1.1"/>
    </reaction>
</comment>
<evidence type="ECO:0000313" key="9">
    <source>
        <dbReference type="Proteomes" id="UP000318288"/>
    </source>
</evidence>
<dbReference type="InterPro" id="IPR015892">
    <property type="entry name" value="Carbonic_anhydrase_CS"/>
</dbReference>
<comment type="similarity">
    <text evidence="1 7">Belongs to the beta-class carbonic anhydrase family.</text>
</comment>
<name>A0A5C6EMM5_9BACT</name>
<evidence type="ECO:0000313" key="8">
    <source>
        <dbReference type="EMBL" id="TWU48891.1"/>
    </source>
</evidence>
<dbReference type="AlphaFoldDB" id="A0A5C6EMM5"/>
<evidence type="ECO:0000256" key="2">
    <source>
        <dbReference type="ARBA" id="ARBA00022723"/>
    </source>
</evidence>
<dbReference type="PANTHER" id="PTHR11002">
    <property type="entry name" value="CARBONIC ANHYDRASE"/>
    <property type="match status" value="1"/>
</dbReference>
<dbReference type="EMBL" id="SJPW01000006">
    <property type="protein sequence ID" value="TWU48891.1"/>
    <property type="molecule type" value="Genomic_DNA"/>
</dbReference>
<evidence type="ECO:0000256" key="5">
    <source>
        <dbReference type="ARBA" id="ARBA00048348"/>
    </source>
</evidence>
<comment type="cofactor">
    <cofactor evidence="6">
        <name>Zn(2+)</name>
        <dbReference type="ChEBI" id="CHEBI:29105"/>
    </cofactor>
    <text evidence="6">Binds 1 zinc ion per subunit.</text>
</comment>
<dbReference type="FunFam" id="3.40.1050.10:FF:000001">
    <property type="entry name" value="Carbonic anhydrase"/>
    <property type="match status" value="1"/>
</dbReference>
<dbReference type="Gene3D" id="3.40.1050.10">
    <property type="entry name" value="Carbonic anhydrase"/>
    <property type="match status" value="1"/>
</dbReference>
<dbReference type="RefSeq" id="WP_186775741.1">
    <property type="nucleotide sequence ID" value="NZ_SJPW01000006.1"/>
</dbReference>
<comment type="function">
    <text evidence="7">Reversible hydration of carbon dioxide.</text>
</comment>
<dbReference type="NCBIfam" id="NF007756">
    <property type="entry name" value="PRK10437.1"/>
    <property type="match status" value="1"/>
</dbReference>
<dbReference type="GO" id="GO:0015976">
    <property type="term" value="P:carbon utilization"/>
    <property type="evidence" value="ECO:0007669"/>
    <property type="project" value="InterPro"/>
</dbReference>
<dbReference type="SUPFAM" id="SSF53056">
    <property type="entry name" value="beta-carbonic anhydrase, cab"/>
    <property type="match status" value="1"/>
</dbReference>
<dbReference type="Proteomes" id="UP000318288">
    <property type="component" value="Unassembled WGS sequence"/>
</dbReference>
<feature type="binding site" evidence="6">
    <location>
        <position position="98"/>
    </location>
    <ligand>
        <name>Zn(2+)</name>
        <dbReference type="ChEBI" id="CHEBI:29105"/>
    </ligand>
</feature>
<keyword evidence="4 7" id="KW-0456">Lyase</keyword>
<dbReference type="PROSITE" id="PS00705">
    <property type="entry name" value="PROK_CO2_ANHYDRASE_2"/>
    <property type="match status" value="1"/>
</dbReference>
<evidence type="ECO:0000256" key="7">
    <source>
        <dbReference type="RuleBase" id="RU003956"/>
    </source>
</evidence>
<dbReference type="SMART" id="SM00947">
    <property type="entry name" value="Pro_CA"/>
    <property type="match status" value="1"/>
</dbReference>
<feature type="binding site" evidence="6">
    <location>
        <position position="42"/>
    </location>
    <ligand>
        <name>Zn(2+)</name>
        <dbReference type="ChEBI" id="CHEBI:29105"/>
    </ligand>
</feature>
<feature type="binding site" evidence="6">
    <location>
        <position position="101"/>
    </location>
    <ligand>
        <name>Zn(2+)</name>
        <dbReference type="ChEBI" id="CHEBI:29105"/>
    </ligand>
</feature>
<dbReference type="InterPro" id="IPR036874">
    <property type="entry name" value="Carbonic_anhydrase_sf"/>
</dbReference>
<evidence type="ECO:0000256" key="6">
    <source>
        <dbReference type="PIRSR" id="PIRSR601765-1"/>
    </source>
</evidence>